<dbReference type="InterPro" id="IPR000719">
    <property type="entry name" value="Prot_kinase_dom"/>
</dbReference>
<dbReference type="Pfam" id="PF13191">
    <property type="entry name" value="AAA_16"/>
    <property type="match status" value="1"/>
</dbReference>
<evidence type="ECO:0000256" key="6">
    <source>
        <dbReference type="ARBA" id="ARBA00022679"/>
    </source>
</evidence>
<dbReference type="PRINTS" id="PR00344">
    <property type="entry name" value="BCTRLSENSOR"/>
</dbReference>
<dbReference type="InterPro" id="IPR003594">
    <property type="entry name" value="HATPase_dom"/>
</dbReference>
<dbReference type="Pfam" id="PF02518">
    <property type="entry name" value="HATPase_c"/>
    <property type="match status" value="1"/>
</dbReference>
<dbReference type="SUPFAM" id="SSF48452">
    <property type="entry name" value="TPR-like"/>
    <property type="match status" value="1"/>
</dbReference>
<dbReference type="GO" id="GO:0000155">
    <property type="term" value="F:phosphorelay sensor kinase activity"/>
    <property type="evidence" value="ECO:0007669"/>
    <property type="project" value="InterPro"/>
</dbReference>
<dbReference type="InterPro" id="IPR011006">
    <property type="entry name" value="CheY-like_superfamily"/>
</dbReference>
<dbReference type="EMBL" id="MNBE01000665">
    <property type="protein sequence ID" value="OKO98974.1"/>
    <property type="molecule type" value="Genomic_DNA"/>
</dbReference>
<dbReference type="CDD" id="cd16922">
    <property type="entry name" value="HATPase_EvgS-ArcB-TorS-like"/>
    <property type="match status" value="1"/>
</dbReference>
<dbReference type="SMART" id="SM00387">
    <property type="entry name" value="HATPase_c"/>
    <property type="match status" value="1"/>
</dbReference>
<dbReference type="InterPro" id="IPR029016">
    <property type="entry name" value="GAF-like_dom_sf"/>
</dbReference>
<keyword evidence="6" id="KW-0808">Transferase</keyword>
<dbReference type="STRING" id="1316194.A0A1Q5TFG9"/>
<evidence type="ECO:0000256" key="11">
    <source>
        <dbReference type="ARBA" id="ARBA00022989"/>
    </source>
</evidence>
<dbReference type="InterPro" id="IPR003018">
    <property type="entry name" value="GAF"/>
</dbReference>
<dbReference type="FunFam" id="3.40.50.2300:FF:000285">
    <property type="entry name" value="Putative sensor histidine kinase/response regulator"/>
    <property type="match status" value="1"/>
</dbReference>
<gene>
    <name evidence="18" type="ORF">PENSUB_8891</name>
</gene>
<dbReference type="InterPro" id="IPR011009">
    <property type="entry name" value="Kinase-like_dom_sf"/>
</dbReference>
<dbReference type="Pfam" id="PF13185">
    <property type="entry name" value="GAF_2"/>
    <property type="match status" value="1"/>
</dbReference>
<feature type="modified residue" description="4-aspartylphosphate" evidence="13">
    <location>
        <position position="2238"/>
    </location>
</feature>
<dbReference type="PROSITE" id="PS50109">
    <property type="entry name" value="HIS_KIN"/>
    <property type="match status" value="1"/>
</dbReference>
<sequence>MEESHLIGDDLPLPPARLFERLGHLPGYTWDQSVEPFHSTYNHWHIYGFRHAIESDILTPVATSSNPISSGPSSLARYSPRTELRPSSRTPRRASISETSSELSLSRGDQEQIWLPVVARVSTNVISLEREFHMIRSIVQSSDPDCNHTIRPIDLIRLPPDPGDAGTLLVAIFESPGHDRLRDLVTFGPASFVAGAKGDNNTTPSEQIPLPAFLDFAIGACDCLEILHYGVKTVHGEIRGDAFHFSAENGSVKLANVGNGARSFDNVLSEGWSSVSRELGAKYKLQFIAPEQTGRMPTEPDSRTDIYALGLLFWSMLVGKLPFAGADPVEVVQNVLGKRLIPVSAKRLDVPDGLSAVVQKMTQKVVHERYHTISSVKRDLMQIAQLLGDGESEALNNFQVAQGDVSSFFTLPSQMFGRQKEYDMILNVIQKVNKRQASAFAKAFTQSPGTAHALASNSSISEGRVDSFELASVSSDSGSFHLPPRTNSNATSHQLSQVSTPDSGANSDVTFQTSKQVQTPTSQDMPSQTSALPLSSKMKSPSHSRSSYNTDRESHPSIGTNTSQPSTHTFSQSESMGSLSKTKAGAKYRRSGRCEVITISGAAGIGKTDLLNRVQPIIRKSGYIAITRLDRAKRVPFEPFAKILASLLRQIFSERDVTTDYHDSVRSALRPMWPTLHKVLDLPEQLMSPGSKYSQNSPKPSIAQNIAKADRAKNERTKRFQIPGMDHGQTSAEFFLSNAASNNMRLMDIFIEILRTLCQFQLMVVCLDDLEYADDETLELILNIIRAKLPCVLILTSRKDEIAPDNVRALFEAENSNITQLELQPLSEAEIMEFVAAAMHQAPNPTLTPLSAVVQEKSQGNPFYVRVMLETCYRKNCVWYSWKDSKWLFDLDRIFTEFVAPAYGEGLGPGFLTKRLQEIPPAARSILVWGALLGSPFSFSLVQKLLTSEFLFSSDEDDDEGFDLTCPQNATLLRQSEGDIVVGLQYLVQSNLLNPGKTDDEFKFGNDRLAQAALSLSESRNVEKMHFIISQALMKYYHDHRSRYSMAHHVALSSRILKSRVPRRIDYRRILWEAGQIAAQSGARPSALWYFRHCIALLQDDPWNDRQVDVYYDETMRLYIATAEMSWSQGQNEEALDLIEAVFAHGKDAMSKSRAWIIKAKIYAQVGDHHRSMESLLTCLDELGVHLRTPTSFEECDAAYLKLKNHLESADMEAIAQKPISKDPILVTIGAVMAEAMAVTYWDDSLTFYRMAIETMNIHIFRGGFTHISIGCSHLAMIALSRFKDVEFGFRLSDFALSLLERCPELWTQNRGSIVYNLYVSHMRVPMASALPALEASLEASFTIGDPYITLISISSMAMTRLYLGQDMAQLEAFCLDSPEEIPNWTQDTRGGASILAVRQVARALQGKTEYRSADNVLSDDEHRTSEYMAYLDAHASNVDRPRDIYFGLAMIPLFLFGHHTKAIQVGTRLLETTHRLWSARVSYVVYFYLSLSLLTLHNDNPAQGYLDGKMDTVLRYKAEIDFARSCSDANYGMWALLVEALISELRNDHSAAIQSYEAAIDHCQVHGWLLEEALALELQGEFLVRRGAKRAARAVMQEAISAWSSISASGKAAMIAEKHEWLLKTATSARTMDIGCQTVDSLLEITRDAVQEEIVIPSQIEEEDRRHRWIEQNGVTTGERSLDISSVGLDIIDLSSILESSQVMSSELQIDKLFTKMLEIILDSCNGSDFAVIATDFDEQGFAIAAAADADKGQKYFPEGLPLSELEGRMAQEITYYVMRTKEEVLVHNVLEDERFSNVNESYQANFPLGRSVIALPIVQADQLLGVIHLEGKPNWFTQRNVVVLHLLCNQIGISLSNALLFREIRKVSAKNASMIESQKRALAQAREAEQKAKVAEAEAKHNVKLKDDAARAKSIFLANISHDLRTPMNGVIGLSELLKGTTLDKEQDEYVESIRVCADTLLTLINDILDFSKLEAGKMKISTVPLNLKETISEVIRALRYTHRERGLQTIEDLERVPPELVVLGDPVRLHQIFMNLLSNSYKFTPKGSITVKAKVAREGKGRVRLECSVSDTGIGIPDEQKARLFRPFSQADPSTERSYGGSGLGLSICKAIIEDVLGGAIWLDSTLGVGTTVTFHLVFNKAPKKTAVKTPWAQDLSHAEAKEPPRAKARDLSHIPRDQIRVCIAEDNPINQKIAVKFVTSLGLQCEAYSDGKQAVDALRAKSKEGNPFHVVLMDVMMPTLDGYNATRELRRDPDPNVNEVLVIAMTASAIEGDREKCLDAGMNNYLPKPVRSPILSELLDKYLAPVPHPRTRLAIREKSSRGSISFDAGTPTGFSSSGSDEAQKHPLPPTSEQK</sequence>
<feature type="compositionally biased region" description="Polar residues" evidence="14">
    <location>
        <begin position="485"/>
        <end position="529"/>
    </location>
</feature>
<feature type="region of interest" description="Disordered" evidence="14">
    <location>
        <begin position="63"/>
        <end position="103"/>
    </location>
</feature>
<dbReference type="GO" id="GO:0005886">
    <property type="term" value="C:plasma membrane"/>
    <property type="evidence" value="ECO:0007669"/>
    <property type="project" value="UniProtKB-SubCell"/>
</dbReference>
<dbReference type="InterPro" id="IPR005467">
    <property type="entry name" value="His_kinase_dom"/>
</dbReference>
<dbReference type="PANTHER" id="PTHR43047:SF46">
    <property type="entry name" value="HISTIDINE KINASE_RESPONSE REGULATOR, PUTATIVE (AFU_ORTHOLOGUE AFUA_3G12550)-RELATED"/>
    <property type="match status" value="1"/>
</dbReference>
<dbReference type="SMART" id="SM00388">
    <property type="entry name" value="HisKA"/>
    <property type="match status" value="1"/>
</dbReference>
<reference evidence="18 19" key="1">
    <citation type="submission" date="2016-10" db="EMBL/GenBank/DDBJ databases">
        <title>Genome sequence of the ascomycete fungus Penicillium subrubescens.</title>
        <authorList>
            <person name="De Vries R.P."/>
            <person name="Peng M."/>
            <person name="Dilokpimol A."/>
            <person name="Hilden K."/>
            <person name="Makela M.R."/>
            <person name="Grigoriev I."/>
            <person name="Riley R."/>
            <person name="Granchi Z."/>
        </authorList>
    </citation>
    <scope>NUCLEOTIDE SEQUENCE [LARGE SCALE GENOMIC DNA]</scope>
    <source>
        <strain evidence="18 19">CBS 132785</strain>
    </source>
</reference>
<dbReference type="FunFam" id="1.10.510.10:FF:000579">
    <property type="entry name" value="Sensor histidine kinase/response regulator, putative"/>
    <property type="match status" value="1"/>
</dbReference>
<evidence type="ECO:0000256" key="3">
    <source>
        <dbReference type="ARBA" id="ARBA00012438"/>
    </source>
</evidence>
<dbReference type="EC" id="2.7.13.3" evidence="3"/>
<comment type="catalytic activity">
    <reaction evidence="1">
        <text>ATP + protein L-histidine = ADP + protein N-phospho-L-histidine.</text>
        <dbReference type="EC" id="2.7.13.3"/>
    </reaction>
</comment>
<organism evidence="18 19">
    <name type="scientific">Penicillium subrubescens</name>
    <dbReference type="NCBI Taxonomy" id="1316194"/>
    <lineage>
        <taxon>Eukaryota</taxon>
        <taxon>Fungi</taxon>
        <taxon>Dikarya</taxon>
        <taxon>Ascomycota</taxon>
        <taxon>Pezizomycotina</taxon>
        <taxon>Eurotiomycetes</taxon>
        <taxon>Eurotiomycetidae</taxon>
        <taxon>Eurotiales</taxon>
        <taxon>Aspergillaceae</taxon>
        <taxon>Penicillium</taxon>
    </lineage>
</organism>
<evidence type="ECO:0000259" key="17">
    <source>
        <dbReference type="PROSITE" id="PS50110"/>
    </source>
</evidence>
<dbReference type="GO" id="GO:0005524">
    <property type="term" value="F:ATP binding"/>
    <property type="evidence" value="ECO:0007669"/>
    <property type="project" value="UniProtKB-KW"/>
</dbReference>
<dbReference type="Gene3D" id="1.10.287.130">
    <property type="match status" value="1"/>
</dbReference>
<keyword evidence="11" id="KW-1133">Transmembrane helix</keyword>
<feature type="compositionally biased region" description="Polar residues" evidence="14">
    <location>
        <begin position="557"/>
        <end position="581"/>
    </location>
</feature>
<name>A0A1Q5TFG9_9EURO</name>
<keyword evidence="7" id="KW-0812">Transmembrane</keyword>
<feature type="region of interest" description="Disordered" evidence="14">
    <location>
        <begin position="2317"/>
        <end position="2358"/>
    </location>
</feature>
<dbReference type="CDD" id="cd17546">
    <property type="entry name" value="REC_hyHK_CKI1_RcsC-like"/>
    <property type="match status" value="1"/>
</dbReference>
<dbReference type="PROSITE" id="PS50011">
    <property type="entry name" value="PROTEIN_KINASE_DOM"/>
    <property type="match status" value="1"/>
</dbReference>
<evidence type="ECO:0000256" key="2">
    <source>
        <dbReference type="ARBA" id="ARBA00004651"/>
    </source>
</evidence>
<accession>A0A1Q5TFG9</accession>
<evidence type="ECO:0000256" key="9">
    <source>
        <dbReference type="ARBA" id="ARBA00022777"/>
    </source>
</evidence>
<feature type="domain" description="Histidine kinase" evidence="16">
    <location>
        <begin position="1921"/>
        <end position="2144"/>
    </location>
</feature>
<dbReference type="InterPro" id="IPR036890">
    <property type="entry name" value="HATPase_C_sf"/>
</dbReference>
<dbReference type="Pfam" id="PF00072">
    <property type="entry name" value="Response_reg"/>
    <property type="match status" value="1"/>
</dbReference>
<dbReference type="PROSITE" id="PS50110">
    <property type="entry name" value="RESPONSE_REGULATORY"/>
    <property type="match status" value="1"/>
</dbReference>
<dbReference type="InterPro" id="IPR004358">
    <property type="entry name" value="Sig_transdc_His_kin-like_C"/>
</dbReference>
<keyword evidence="10" id="KW-0067">ATP-binding</keyword>
<dbReference type="Gene3D" id="3.30.565.10">
    <property type="entry name" value="Histidine kinase-like ATPase, C-terminal domain"/>
    <property type="match status" value="1"/>
</dbReference>
<feature type="domain" description="Response regulatory" evidence="17">
    <location>
        <begin position="2184"/>
        <end position="2307"/>
    </location>
</feature>
<feature type="compositionally biased region" description="Low complexity" evidence="14">
    <location>
        <begin position="64"/>
        <end position="74"/>
    </location>
</feature>
<comment type="subcellular location">
    <subcellularLocation>
        <location evidence="2">Cell membrane</location>
        <topology evidence="2">Multi-pass membrane protein</topology>
    </subcellularLocation>
</comment>
<dbReference type="InterPro" id="IPR041664">
    <property type="entry name" value="AAA_16"/>
</dbReference>
<evidence type="ECO:0000256" key="7">
    <source>
        <dbReference type="ARBA" id="ARBA00022692"/>
    </source>
</evidence>
<dbReference type="FunFam" id="1.10.287.130:FF:000003">
    <property type="entry name" value="Histidine kinase"/>
    <property type="match status" value="1"/>
</dbReference>
<keyword evidence="19" id="KW-1185">Reference proteome</keyword>
<dbReference type="SMART" id="SM00448">
    <property type="entry name" value="REC"/>
    <property type="match status" value="1"/>
</dbReference>
<dbReference type="CDD" id="cd00082">
    <property type="entry name" value="HisKA"/>
    <property type="match status" value="1"/>
</dbReference>
<evidence type="ECO:0000256" key="8">
    <source>
        <dbReference type="ARBA" id="ARBA00022741"/>
    </source>
</evidence>
<evidence type="ECO:0000256" key="10">
    <source>
        <dbReference type="ARBA" id="ARBA00022840"/>
    </source>
</evidence>
<dbReference type="Gene3D" id="1.10.510.10">
    <property type="entry name" value="Transferase(Phosphotransferase) domain 1"/>
    <property type="match status" value="1"/>
</dbReference>
<evidence type="ECO:0000256" key="14">
    <source>
        <dbReference type="SAM" id="MobiDB-lite"/>
    </source>
</evidence>
<keyword evidence="5 13" id="KW-0597">Phosphoprotein</keyword>
<dbReference type="FunFam" id="3.30.565.10:FF:000010">
    <property type="entry name" value="Sensor histidine kinase RcsC"/>
    <property type="match status" value="1"/>
</dbReference>
<dbReference type="Gene3D" id="3.40.50.2300">
    <property type="match status" value="1"/>
</dbReference>
<evidence type="ECO:0000256" key="1">
    <source>
        <dbReference type="ARBA" id="ARBA00000085"/>
    </source>
</evidence>
<dbReference type="SUPFAM" id="SSF56112">
    <property type="entry name" value="Protein kinase-like (PK-like)"/>
    <property type="match status" value="1"/>
</dbReference>
<feature type="compositionally biased region" description="Low complexity" evidence="14">
    <location>
        <begin position="530"/>
        <end position="547"/>
    </location>
</feature>
<dbReference type="SUPFAM" id="SSF47384">
    <property type="entry name" value="Homodimeric domain of signal transducing histidine kinase"/>
    <property type="match status" value="1"/>
</dbReference>
<dbReference type="OrthoDB" id="60033at2759"/>
<evidence type="ECO:0000256" key="12">
    <source>
        <dbReference type="ARBA" id="ARBA00023136"/>
    </source>
</evidence>
<evidence type="ECO:0000256" key="4">
    <source>
        <dbReference type="ARBA" id="ARBA00022475"/>
    </source>
</evidence>
<keyword evidence="4" id="KW-1003">Cell membrane</keyword>
<dbReference type="GO" id="GO:0009927">
    <property type="term" value="F:histidine phosphotransfer kinase activity"/>
    <property type="evidence" value="ECO:0007669"/>
    <property type="project" value="TreeGrafter"/>
</dbReference>
<dbReference type="SUPFAM" id="SSF55781">
    <property type="entry name" value="GAF domain-like"/>
    <property type="match status" value="1"/>
</dbReference>
<evidence type="ECO:0000259" key="16">
    <source>
        <dbReference type="PROSITE" id="PS50109"/>
    </source>
</evidence>
<keyword evidence="9 18" id="KW-0418">Kinase</keyword>
<keyword evidence="8" id="KW-0547">Nucleotide-binding</keyword>
<dbReference type="FunFam" id="3.30.450.40:FF:000044">
    <property type="entry name" value="Putative sensor histidine kinase/response regulator"/>
    <property type="match status" value="1"/>
</dbReference>
<feature type="region of interest" description="Disordered" evidence="14">
    <location>
        <begin position="474"/>
        <end position="585"/>
    </location>
</feature>
<keyword evidence="12" id="KW-0472">Membrane</keyword>
<comment type="caution">
    <text evidence="18">The sequence shown here is derived from an EMBL/GenBank/DDBJ whole genome shotgun (WGS) entry which is preliminary data.</text>
</comment>
<protein>
    <recommendedName>
        <fullName evidence="3">histidine kinase</fullName>
        <ecNumber evidence="3">2.7.13.3</ecNumber>
    </recommendedName>
</protein>
<dbReference type="InterPro" id="IPR011990">
    <property type="entry name" value="TPR-like_helical_dom_sf"/>
</dbReference>
<dbReference type="Gene3D" id="3.30.450.40">
    <property type="match status" value="1"/>
</dbReference>
<dbReference type="SUPFAM" id="SSF55874">
    <property type="entry name" value="ATPase domain of HSP90 chaperone/DNA topoisomerase II/histidine kinase"/>
    <property type="match status" value="1"/>
</dbReference>
<evidence type="ECO:0000256" key="5">
    <source>
        <dbReference type="ARBA" id="ARBA00022553"/>
    </source>
</evidence>
<dbReference type="InterPro" id="IPR036097">
    <property type="entry name" value="HisK_dim/P_sf"/>
</dbReference>
<proteinExistence type="predicted"/>
<evidence type="ECO:0000313" key="18">
    <source>
        <dbReference type="EMBL" id="OKO98974.1"/>
    </source>
</evidence>
<dbReference type="PANTHER" id="PTHR43047">
    <property type="entry name" value="TWO-COMPONENT HISTIDINE PROTEIN KINASE"/>
    <property type="match status" value="1"/>
</dbReference>
<dbReference type="Proteomes" id="UP000186955">
    <property type="component" value="Unassembled WGS sequence"/>
</dbReference>
<evidence type="ECO:0000256" key="13">
    <source>
        <dbReference type="PROSITE-ProRule" id="PRU00169"/>
    </source>
</evidence>
<dbReference type="InterPro" id="IPR027417">
    <property type="entry name" value="P-loop_NTPase"/>
</dbReference>
<evidence type="ECO:0000313" key="19">
    <source>
        <dbReference type="Proteomes" id="UP000186955"/>
    </source>
</evidence>
<dbReference type="SUPFAM" id="SSF52540">
    <property type="entry name" value="P-loop containing nucleoside triphosphate hydrolases"/>
    <property type="match status" value="1"/>
</dbReference>
<dbReference type="InterPro" id="IPR001789">
    <property type="entry name" value="Sig_transdc_resp-reg_receiver"/>
</dbReference>
<evidence type="ECO:0000259" key="15">
    <source>
        <dbReference type="PROSITE" id="PS50011"/>
    </source>
</evidence>
<dbReference type="InterPro" id="IPR003661">
    <property type="entry name" value="HisK_dim/P_dom"/>
</dbReference>
<feature type="domain" description="Protein kinase" evidence="15">
    <location>
        <begin position="62"/>
        <end position="381"/>
    </location>
</feature>
<dbReference type="Pfam" id="PF00512">
    <property type="entry name" value="HisKA"/>
    <property type="match status" value="1"/>
</dbReference>
<dbReference type="SMART" id="SM00065">
    <property type="entry name" value="GAF"/>
    <property type="match status" value="1"/>
</dbReference>
<dbReference type="SUPFAM" id="SSF52172">
    <property type="entry name" value="CheY-like"/>
    <property type="match status" value="1"/>
</dbReference>